<dbReference type="InterPro" id="IPR050445">
    <property type="entry name" value="Bact_polysacc_biosynth/exp"/>
</dbReference>
<keyword evidence="5" id="KW-1003">Cell membrane</keyword>
<dbReference type="PANTHER" id="PTHR32309">
    <property type="entry name" value="TYROSINE-PROTEIN KINASE"/>
    <property type="match status" value="1"/>
</dbReference>
<evidence type="ECO:0000259" key="20">
    <source>
        <dbReference type="Pfam" id="PF13807"/>
    </source>
</evidence>
<comment type="similarity">
    <text evidence="2">Belongs to the CpsD/CapB family.</text>
</comment>
<dbReference type="InterPro" id="IPR032807">
    <property type="entry name" value="GNVR"/>
</dbReference>
<evidence type="ECO:0000256" key="2">
    <source>
        <dbReference type="ARBA" id="ARBA00007316"/>
    </source>
</evidence>
<evidence type="ECO:0000256" key="11">
    <source>
        <dbReference type="ARBA" id="ARBA00022840"/>
    </source>
</evidence>
<feature type="coiled-coil region" evidence="16">
    <location>
        <begin position="311"/>
        <end position="412"/>
    </location>
</feature>
<organism evidence="21 22">
    <name type="scientific">Alteromonas oceani</name>
    <dbReference type="NCBI Taxonomy" id="2071609"/>
    <lineage>
        <taxon>Bacteria</taxon>
        <taxon>Pseudomonadati</taxon>
        <taxon>Pseudomonadota</taxon>
        <taxon>Gammaproteobacteria</taxon>
        <taxon>Alteromonadales</taxon>
        <taxon>Alteromonadaceae</taxon>
        <taxon>Alteromonas/Salinimonas group</taxon>
        <taxon>Alteromonas</taxon>
    </lineage>
</organism>
<comment type="similarity">
    <text evidence="3">Belongs to the etk/wzc family.</text>
</comment>
<name>A0ABV7JSR9_9ALTE</name>
<dbReference type="InterPro" id="IPR005702">
    <property type="entry name" value="Wzc-like_C"/>
</dbReference>
<dbReference type="InterPro" id="IPR025669">
    <property type="entry name" value="AAA_dom"/>
</dbReference>
<evidence type="ECO:0000256" key="15">
    <source>
        <dbReference type="ARBA" id="ARBA00051245"/>
    </source>
</evidence>
<feature type="domain" description="Tyrosine-protein kinase G-rich" evidence="20">
    <location>
        <begin position="401"/>
        <end position="472"/>
    </location>
</feature>
<dbReference type="Gene3D" id="3.40.50.300">
    <property type="entry name" value="P-loop containing nucleotide triphosphate hydrolases"/>
    <property type="match status" value="1"/>
</dbReference>
<evidence type="ECO:0000256" key="5">
    <source>
        <dbReference type="ARBA" id="ARBA00022475"/>
    </source>
</evidence>
<proteinExistence type="inferred from homology"/>
<dbReference type="RefSeq" id="WP_123327034.1">
    <property type="nucleotide sequence ID" value="NZ_JBHRSX010000004.1"/>
</dbReference>
<dbReference type="Pfam" id="PF02706">
    <property type="entry name" value="Wzz"/>
    <property type="match status" value="1"/>
</dbReference>
<keyword evidence="22" id="KW-1185">Reference proteome</keyword>
<keyword evidence="10" id="KW-0418">Kinase</keyword>
<reference evidence="22" key="1">
    <citation type="journal article" date="2019" name="Int. J. Syst. Evol. Microbiol.">
        <title>The Global Catalogue of Microorganisms (GCM) 10K type strain sequencing project: providing services to taxonomists for standard genome sequencing and annotation.</title>
        <authorList>
            <consortium name="The Broad Institute Genomics Platform"/>
            <consortium name="The Broad Institute Genome Sequencing Center for Infectious Disease"/>
            <person name="Wu L."/>
            <person name="Ma J."/>
        </authorList>
    </citation>
    <scope>NUCLEOTIDE SEQUENCE [LARGE SCALE GENOMIC DNA]</scope>
    <source>
        <strain evidence="22">KCTC 52449</strain>
    </source>
</reference>
<evidence type="ECO:0000256" key="9">
    <source>
        <dbReference type="ARBA" id="ARBA00022741"/>
    </source>
</evidence>
<feature type="domain" description="AAA" evidence="19">
    <location>
        <begin position="553"/>
        <end position="683"/>
    </location>
</feature>
<keyword evidence="9" id="KW-0547">Nucleotide-binding</keyword>
<keyword evidence="6" id="KW-0997">Cell inner membrane</keyword>
<evidence type="ECO:0000256" key="16">
    <source>
        <dbReference type="SAM" id="Coils"/>
    </source>
</evidence>
<evidence type="ECO:0000259" key="19">
    <source>
        <dbReference type="Pfam" id="PF13614"/>
    </source>
</evidence>
<evidence type="ECO:0000256" key="1">
    <source>
        <dbReference type="ARBA" id="ARBA00004429"/>
    </source>
</evidence>
<sequence length="744" mass="83209">MSNSELTNTTSNSDDDIIDLSQYIKTLWFNKWRITFLALGVTVLTALWVMRITPIYSSTATMLIETEQAKAVSIDEVYGLDGSKKEYLTTQFEILKSDNLAQQVIDELELAKVPEFNPSLIEKESGLLDSAKAFVKGLVSSNDGSKSLSKERAEYLTQQAILSRFKARLSINPVRNTQLVKISFESQDPELAANVANALGNAYIDSHMSAKMAMTNSAMNWLQERSENVARDLQAAELELQAFRNSEQIVDLEDGVQSMNSSTIKNLNDRYLATRTKRLELENAIKQLNNLETGEMKALRDLNVLNDSPVIQNLRQAELAAETKLTELDQTYGPKHPKMIAANAELKQIRDKLDKQLQTEVNDLDAQLRALRESERQIQAQLNQAEGKFLSASEKEAQYRKLKANVERLTELNDLIVTRFKEMDITSDFNSANARFTDEAQPPIIPVKPKKSLIVGLAMVLSVFVGCGLVLLLAALNNTFTNSDEVEDELHLRFLGLVPKIKLKRGQNVPLHTYFDQKQKQFTESIRTLRTSFMLSHINTPRTTTLVTSSIPGEGKSTTAVNFAFSLSQMNKVLLIDADLRRPSLAKRFGLPGYQPGLSNYLTDSNEFAECIYHDQESGIDLLPAGQFTHNSLELLSSKKFAAMLEQLKNKYERIIIDSAPCQAVSDALVLSKIADNTLFVIKSDSTKKDLVKNAVSRLTEAGAKIDGVILNRVDVNSKTSQYYGYYDYYGYTEEGSSDMAKAS</sequence>
<dbReference type="Pfam" id="PF13807">
    <property type="entry name" value="GNVR"/>
    <property type="match status" value="1"/>
</dbReference>
<evidence type="ECO:0000259" key="18">
    <source>
        <dbReference type="Pfam" id="PF02706"/>
    </source>
</evidence>
<comment type="catalytic activity">
    <reaction evidence="15">
        <text>L-tyrosyl-[protein] + ATP = O-phospho-L-tyrosyl-[protein] + ADP + H(+)</text>
        <dbReference type="Rhea" id="RHEA:10596"/>
        <dbReference type="Rhea" id="RHEA-COMP:10136"/>
        <dbReference type="Rhea" id="RHEA-COMP:20101"/>
        <dbReference type="ChEBI" id="CHEBI:15378"/>
        <dbReference type="ChEBI" id="CHEBI:30616"/>
        <dbReference type="ChEBI" id="CHEBI:46858"/>
        <dbReference type="ChEBI" id="CHEBI:61978"/>
        <dbReference type="ChEBI" id="CHEBI:456216"/>
        <dbReference type="EC" id="2.7.10.2"/>
    </reaction>
</comment>
<protein>
    <recommendedName>
        <fullName evidence="4">non-specific protein-tyrosine kinase</fullName>
        <ecNumber evidence="4">2.7.10.2</ecNumber>
    </recommendedName>
</protein>
<keyword evidence="11" id="KW-0067">ATP-binding</keyword>
<keyword evidence="12 17" id="KW-1133">Transmembrane helix</keyword>
<dbReference type="CDD" id="cd05387">
    <property type="entry name" value="BY-kinase"/>
    <property type="match status" value="1"/>
</dbReference>
<keyword evidence="7" id="KW-0808">Transferase</keyword>
<keyword evidence="14" id="KW-0829">Tyrosine-protein kinase</keyword>
<dbReference type="Pfam" id="PF13614">
    <property type="entry name" value="AAA_31"/>
    <property type="match status" value="1"/>
</dbReference>
<gene>
    <name evidence="21" type="ORF">ACFOEW_00330</name>
</gene>
<feature type="coiled-coil region" evidence="16">
    <location>
        <begin position="219"/>
        <end position="284"/>
    </location>
</feature>
<dbReference type="Proteomes" id="UP001595477">
    <property type="component" value="Unassembled WGS sequence"/>
</dbReference>
<comment type="caution">
    <text evidence="21">The sequence shown here is derived from an EMBL/GenBank/DDBJ whole genome shotgun (WGS) entry which is preliminary data.</text>
</comment>
<keyword evidence="8 17" id="KW-0812">Transmembrane</keyword>
<dbReference type="EMBL" id="JBHRSX010000004">
    <property type="protein sequence ID" value="MFC3200267.1"/>
    <property type="molecule type" value="Genomic_DNA"/>
</dbReference>
<dbReference type="InterPro" id="IPR027417">
    <property type="entry name" value="P-loop_NTPase"/>
</dbReference>
<dbReference type="EC" id="2.7.10.2" evidence="4"/>
<evidence type="ECO:0000256" key="14">
    <source>
        <dbReference type="ARBA" id="ARBA00023137"/>
    </source>
</evidence>
<comment type="subcellular location">
    <subcellularLocation>
        <location evidence="1">Cell inner membrane</location>
        <topology evidence="1">Multi-pass membrane protein</topology>
    </subcellularLocation>
</comment>
<keyword evidence="13 17" id="KW-0472">Membrane</keyword>
<dbReference type="NCBIfam" id="TIGR01007">
    <property type="entry name" value="eps_fam"/>
    <property type="match status" value="1"/>
</dbReference>
<accession>A0ABV7JSR9</accession>
<evidence type="ECO:0000313" key="22">
    <source>
        <dbReference type="Proteomes" id="UP001595477"/>
    </source>
</evidence>
<evidence type="ECO:0000256" key="6">
    <source>
        <dbReference type="ARBA" id="ARBA00022519"/>
    </source>
</evidence>
<evidence type="ECO:0000256" key="12">
    <source>
        <dbReference type="ARBA" id="ARBA00022989"/>
    </source>
</evidence>
<evidence type="ECO:0000256" key="7">
    <source>
        <dbReference type="ARBA" id="ARBA00022679"/>
    </source>
</evidence>
<dbReference type="PANTHER" id="PTHR32309:SF13">
    <property type="entry name" value="FERRIC ENTEROBACTIN TRANSPORT PROTEIN FEPE"/>
    <property type="match status" value="1"/>
</dbReference>
<evidence type="ECO:0000256" key="8">
    <source>
        <dbReference type="ARBA" id="ARBA00022692"/>
    </source>
</evidence>
<dbReference type="InterPro" id="IPR003856">
    <property type="entry name" value="LPS_length_determ_N"/>
</dbReference>
<feature type="transmembrane region" description="Helical" evidence="17">
    <location>
        <begin position="32"/>
        <end position="50"/>
    </location>
</feature>
<feature type="transmembrane region" description="Helical" evidence="17">
    <location>
        <begin position="453"/>
        <end position="476"/>
    </location>
</feature>
<evidence type="ECO:0000313" key="21">
    <source>
        <dbReference type="EMBL" id="MFC3200267.1"/>
    </source>
</evidence>
<feature type="domain" description="Polysaccharide chain length determinant N-terminal" evidence="18">
    <location>
        <begin position="18"/>
        <end position="108"/>
    </location>
</feature>
<keyword evidence="16" id="KW-0175">Coiled coil</keyword>
<evidence type="ECO:0000256" key="3">
    <source>
        <dbReference type="ARBA" id="ARBA00008883"/>
    </source>
</evidence>
<dbReference type="SUPFAM" id="SSF52540">
    <property type="entry name" value="P-loop containing nucleoside triphosphate hydrolases"/>
    <property type="match status" value="1"/>
</dbReference>
<evidence type="ECO:0000256" key="10">
    <source>
        <dbReference type="ARBA" id="ARBA00022777"/>
    </source>
</evidence>
<evidence type="ECO:0000256" key="17">
    <source>
        <dbReference type="SAM" id="Phobius"/>
    </source>
</evidence>
<evidence type="ECO:0000256" key="13">
    <source>
        <dbReference type="ARBA" id="ARBA00023136"/>
    </source>
</evidence>
<evidence type="ECO:0000256" key="4">
    <source>
        <dbReference type="ARBA" id="ARBA00011903"/>
    </source>
</evidence>